<dbReference type="EMBL" id="CP078076">
    <property type="protein sequence ID" value="UPL10651.1"/>
    <property type="molecule type" value="Genomic_DNA"/>
</dbReference>
<protein>
    <submittedName>
        <fullName evidence="2">Uncharacterized protein</fullName>
    </submittedName>
</protein>
<dbReference type="Proteomes" id="UP000831467">
    <property type="component" value="Chromosome"/>
</dbReference>
<keyword evidence="1" id="KW-1133">Transmembrane helix</keyword>
<gene>
    <name evidence="2" type="ORF">KV394_05835</name>
</gene>
<reference evidence="2 3" key="1">
    <citation type="submission" date="2021-06" db="EMBL/GenBank/DDBJ databases">
        <title>Genome-based taxonomic framework of Microbacterium strains isolated from marine environment, the description of four new species and reclassification of four preexisting species.</title>
        <authorList>
            <person name="Lee S.D."/>
            <person name="Kim S.-M."/>
            <person name="Byeon Y.-S."/>
            <person name="Yang H.L."/>
            <person name="Kim I.S."/>
        </authorList>
    </citation>
    <scope>NUCLEOTIDE SEQUENCE [LARGE SCALE GENOMIC DNA]</scope>
    <source>
        <strain evidence="2 3">SSW1-51</strain>
    </source>
</reference>
<proteinExistence type="predicted"/>
<keyword evidence="1" id="KW-0472">Membrane</keyword>
<feature type="transmembrane region" description="Helical" evidence="1">
    <location>
        <begin position="30"/>
        <end position="50"/>
    </location>
</feature>
<name>A0ABY4ID54_9MICO</name>
<sequence length="70" mass="7608">MFFGIGFVLSIVVAFVSPYVYEGLTDAPALPTSVTIIVCWIVLAGGGYLLDRRRRRTVSADRGESSETPI</sequence>
<keyword evidence="3" id="KW-1185">Reference proteome</keyword>
<keyword evidence="1" id="KW-0812">Transmembrane</keyword>
<organism evidence="2 3">
    <name type="scientific">Microbacterium sufflavum</name>
    <dbReference type="NCBI Taxonomy" id="2851649"/>
    <lineage>
        <taxon>Bacteria</taxon>
        <taxon>Bacillati</taxon>
        <taxon>Actinomycetota</taxon>
        <taxon>Actinomycetes</taxon>
        <taxon>Micrococcales</taxon>
        <taxon>Microbacteriaceae</taxon>
        <taxon>Microbacterium</taxon>
    </lineage>
</organism>
<dbReference type="RefSeq" id="WP_247982532.1">
    <property type="nucleotide sequence ID" value="NZ_CP078076.1"/>
</dbReference>
<evidence type="ECO:0000313" key="3">
    <source>
        <dbReference type="Proteomes" id="UP000831467"/>
    </source>
</evidence>
<evidence type="ECO:0000256" key="1">
    <source>
        <dbReference type="SAM" id="Phobius"/>
    </source>
</evidence>
<evidence type="ECO:0000313" key="2">
    <source>
        <dbReference type="EMBL" id="UPL10651.1"/>
    </source>
</evidence>
<accession>A0ABY4ID54</accession>